<dbReference type="InterPro" id="IPR036513">
    <property type="entry name" value="STAS_dom_sf"/>
</dbReference>
<dbReference type="KEGG" id="naz:Aazo_2518"/>
<organism evidence="6 7">
    <name type="scientific">Nostoc azollae (strain 0708)</name>
    <name type="common">Anabaena azollae (strain 0708)</name>
    <dbReference type="NCBI Taxonomy" id="551115"/>
    <lineage>
        <taxon>Bacteria</taxon>
        <taxon>Bacillati</taxon>
        <taxon>Cyanobacteriota</taxon>
        <taxon>Cyanophyceae</taxon>
        <taxon>Nostocales</taxon>
        <taxon>Nostocaceae</taxon>
        <taxon>Trichormus</taxon>
    </lineage>
</organism>
<evidence type="ECO:0000259" key="5">
    <source>
        <dbReference type="PROSITE" id="PS50801"/>
    </source>
</evidence>
<dbReference type="eggNOG" id="COG1366">
    <property type="taxonomic scope" value="Bacteria"/>
</dbReference>
<dbReference type="HOGENOM" id="CLU_024920_0_0_3"/>
<keyword evidence="7" id="KW-1185">Reference proteome</keyword>
<dbReference type="GO" id="GO:0043856">
    <property type="term" value="F:anti-sigma factor antagonist activity"/>
    <property type="evidence" value="ECO:0007669"/>
    <property type="project" value="InterPro"/>
</dbReference>
<dbReference type="EMBL" id="CP002059">
    <property type="protein sequence ID" value="ADI64417.1"/>
    <property type="molecule type" value="Genomic_DNA"/>
</dbReference>
<accession>D7DYT8</accession>
<evidence type="ECO:0000256" key="2">
    <source>
        <dbReference type="ARBA" id="ARBA00009013"/>
    </source>
</evidence>
<sequence length="350" mass="39590">MATKVHSFMSSQPTEADFPVTYLNDTAIVQVSMRLSVLEAVGFKQTCQNLIQADSHPQQVVLDFQNTIFMDSSGLGALVSNFKYAQQKGIAFTLRNVTPQVMAVLNLTGLDQVFSIESINRIEPIESSGLGDSQRNMMPRKVEPLPQTHPSVASWMKRLIDIVGSLVGLVITGVLLIPIALAIQIDDPGPIFFSQIRCGWMGKRFSIWKFRSMCVDAEAKKSQVKNQVEGAFFKNDNDPRITRIGRFLRRTSLDELPQFWNVLKGEMSLVGTRPPTPDEVERYEVPEWQRFDVKPGMTGEWQVNGRSTVRSFEDVIRLDLQYQKNWTLLYDLRLILKTITILFNKNSGAV</sequence>
<name>D7DYT8_NOSA0</name>
<evidence type="ECO:0000313" key="7">
    <source>
        <dbReference type="Proteomes" id="UP000001511"/>
    </source>
</evidence>
<comment type="similarity">
    <text evidence="2 3">Belongs to the anti-sigma-factor antagonist family.</text>
</comment>
<evidence type="ECO:0000256" key="3">
    <source>
        <dbReference type="RuleBase" id="RU003749"/>
    </source>
</evidence>
<evidence type="ECO:0000256" key="4">
    <source>
        <dbReference type="SAM" id="Phobius"/>
    </source>
</evidence>
<dbReference type="PANTHER" id="PTHR30576">
    <property type="entry name" value="COLANIC BIOSYNTHESIS UDP-GLUCOSE LIPID CARRIER TRANSFERASE"/>
    <property type="match status" value="1"/>
</dbReference>
<dbReference type="GO" id="GO:0016780">
    <property type="term" value="F:phosphotransferase activity, for other substituted phosphate groups"/>
    <property type="evidence" value="ECO:0007669"/>
    <property type="project" value="TreeGrafter"/>
</dbReference>
<dbReference type="Proteomes" id="UP000001511">
    <property type="component" value="Chromosome"/>
</dbReference>
<keyword evidence="4" id="KW-1133">Transmembrane helix</keyword>
<feature type="transmembrane region" description="Helical" evidence="4">
    <location>
        <begin position="159"/>
        <end position="183"/>
    </location>
</feature>
<comment type="similarity">
    <text evidence="1">Belongs to the bacterial sugar transferase family.</text>
</comment>
<dbReference type="Pfam" id="PF01740">
    <property type="entry name" value="STAS"/>
    <property type="match status" value="1"/>
</dbReference>
<dbReference type="InterPro" id="IPR003362">
    <property type="entry name" value="Bact_transf"/>
</dbReference>
<feature type="domain" description="STAS" evidence="5">
    <location>
        <begin position="16"/>
        <end position="115"/>
    </location>
</feature>
<reference evidence="6 7" key="1">
    <citation type="journal article" date="2010" name="PLoS ONE">
        <title>Genome erosion in a nitrogen-fixing vertically transmitted endosymbiotic multicellular cyanobacterium.</title>
        <authorList>
            <person name="Ran L."/>
            <person name="Larsson J."/>
            <person name="Vigil-Stenman T."/>
            <person name="Nylander J.A."/>
            <person name="Ininbergs K."/>
            <person name="Zheng W.W."/>
            <person name="Lapidus A."/>
            <person name="Lowry S."/>
            <person name="Haselkorn R."/>
            <person name="Bergman B."/>
        </authorList>
    </citation>
    <scope>NUCLEOTIDE SEQUENCE [LARGE SCALE GENOMIC DNA]</scope>
    <source>
        <strain evidence="6 7">0708</strain>
    </source>
</reference>
<dbReference type="InterPro" id="IPR003658">
    <property type="entry name" value="Anti-sigma_ant"/>
</dbReference>
<dbReference type="CDD" id="cd07043">
    <property type="entry name" value="STAS_anti-anti-sigma_factors"/>
    <property type="match status" value="1"/>
</dbReference>
<protein>
    <recommendedName>
        <fullName evidence="3">Anti-sigma factor antagonist</fullName>
    </recommendedName>
</protein>
<dbReference type="PANTHER" id="PTHR30576:SF10">
    <property type="entry name" value="SLL5057 PROTEIN"/>
    <property type="match status" value="1"/>
</dbReference>
<dbReference type="AlphaFoldDB" id="D7DYT8"/>
<dbReference type="NCBIfam" id="TIGR00377">
    <property type="entry name" value="ant_ant_sig"/>
    <property type="match status" value="1"/>
</dbReference>
<dbReference type="PROSITE" id="PS50801">
    <property type="entry name" value="STAS"/>
    <property type="match status" value="1"/>
</dbReference>
<dbReference type="STRING" id="551115.Aazo_2518"/>
<dbReference type="SUPFAM" id="SSF52091">
    <property type="entry name" value="SpoIIaa-like"/>
    <property type="match status" value="1"/>
</dbReference>
<keyword evidence="4" id="KW-0812">Transmembrane</keyword>
<dbReference type="Pfam" id="PF02397">
    <property type="entry name" value="Bac_transf"/>
    <property type="match status" value="1"/>
</dbReference>
<evidence type="ECO:0000313" key="6">
    <source>
        <dbReference type="EMBL" id="ADI64417.1"/>
    </source>
</evidence>
<dbReference type="eggNOG" id="COG2148">
    <property type="taxonomic scope" value="Bacteria"/>
</dbReference>
<keyword evidence="6" id="KW-0808">Transferase</keyword>
<dbReference type="RefSeq" id="WP_013191434.1">
    <property type="nucleotide sequence ID" value="NC_014248.1"/>
</dbReference>
<dbReference type="OrthoDB" id="467691at2"/>
<evidence type="ECO:0000256" key="1">
    <source>
        <dbReference type="ARBA" id="ARBA00006464"/>
    </source>
</evidence>
<keyword evidence="4" id="KW-0472">Membrane</keyword>
<dbReference type="Gene3D" id="3.30.750.24">
    <property type="entry name" value="STAS domain"/>
    <property type="match status" value="1"/>
</dbReference>
<gene>
    <name evidence="6" type="ordered locus">Aazo_2518</name>
</gene>
<proteinExistence type="inferred from homology"/>
<dbReference type="InterPro" id="IPR002645">
    <property type="entry name" value="STAS_dom"/>
</dbReference>